<dbReference type="InterPro" id="IPR049484">
    <property type="entry name" value="Rv0078-like_C"/>
</dbReference>
<feature type="domain" description="HTH tetR-type" evidence="6">
    <location>
        <begin position="44"/>
        <end position="104"/>
    </location>
</feature>
<name>A0A1E8CJT8_9GAMM</name>
<proteinExistence type="predicted"/>
<comment type="caution">
    <text evidence="7">The sequence shown here is derived from an EMBL/GenBank/DDBJ whole genome shotgun (WGS) entry which is preliminary data.</text>
</comment>
<dbReference type="PROSITE" id="PS01081">
    <property type="entry name" value="HTH_TETR_1"/>
    <property type="match status" value="1"/>
</dbReference>
<dbReference type="STRING" id="1524254.PHACT_05660"/>
<keyword evidence="2 4" id="KW-0238">DNA-binding</keyword>
<feature type="region of interest" description="Disordered" evidence="5">
    <location>
        <begin position="16"/>
        <end position="42"/>
    </location>
</feature>
<evidence type="ECO:0000256" key="4">
    <source>
        <dbReference type="PROSITE-ProRule" id="PRU00335"/>
    </source>
</evidence>
<dbReference type="GO" id="GO:0003700">
    <property type="term" value="F:DNA-binding transcription factor activity"/>
    <property type="evidence" value="ECO:0007669"/>
    <property type="project" value="TreeGrafter"/>
</dbReference>
<dbReference type="PANTHER" id="PTHR30055:SF234">
    <property type="entry name" value="HTH-TYPE TRANSCRIPTIONAL REGULATOR BETI"/>
    <property type="match status" value="1"/>
</dbReference>
<protein>
    <recommendedName>
        <fullName evidence="6">HTH tetR-type domain-containing protein</fullName>
    </recommendedName>
</protein>
<dbReference type="InterPro" id="IPR009057">
    <property type="entry name" value="Homeodomain-like_sf"/>
</dbReference>
<dbReference type="Proteomes" id="UP000175669">
    <property type="component" value="Unassembled WGS sequence"/>
</dbReference>
<keyword evidence="3" id="KW-0804">Transcription</keyword>
<dbReference type="AlphaFoldDB" id="A0A1E8CJT8"/>
<evidence type="ECO:0000256" key="1">
    <source>
        <dbReference type="ARBA" id="ARBA00023015"/>
    </source>
</evidence>
<evidence type="ECO:0000259" key="6">
    <source>
        <dbReference type="PROSITE" id="PS50977"/>
    </source>
</evidence>
<feature type="compositionally biased region" description="Gly residues" evidence="5">
    <location>
        <begin position="22"/>
        <end position="36"/>
    </location>
</feature>
<evidence type="ECO:0000313" key="7">
    <source>
        <dbReference type="EMBL" id="OFE12689.1"/>
    </source>
</evidence>
<dbReference type="Pfam" id="PF21351">
    <property type="entry name" value="TetR_C_41"/>
    <property type="match status" value="1"/>
</dbReference>
<dbReference type="InterPro" id="IPR050109">
    <property type="entry name" value="HTH-type_TetR-like_transc_reg"/>
</dbReference>
<sequence>MGEPKKWRITMQNEQDQIQNGDKGGVHSGAQTGVGSGRREANAKATRDAMIAAGRAAFTQHGFADASLDEIVQDAQVTTGALYHHFGNKKGLFQAVAEGIEEDLMNRISAELSDDMSGWEQLELTMHLTFALCADSGVHRILFSDAPNVIGMREWRNIELRYGFGLVRRMLNKLNEDGELNCCSVDLTAQMLLGAVMEAVHAVVMSEDSERTAAEAKKTLLGFISTLKVAHGAPA</sequence>
<dbReference type="InterPro" id="IPR023772">
    <property type="entry name" value="DNA-bd_HTH_TetR-type_CS"/>
</dbReference>
<organism evidence="7 8">
    <name type="scientific">Pseudohongiella acticola</name>
    <dbReference type="NCBI Taxonomy" id="1524254"/>
    <lineage>
        <taxon>Bacteria</taxon>
        <taxon>Pseudomonadati</taxon>
        <taxon>Pseudomonadota</taxon>
        <taxon>Gammaproteobacteria</taxon>
        <taxon>Pseudomonadales</taxon>
        <taxon>Pseudohongiellaceae</taxon>
        <taxon>Pseudohongiella</taxon>
    </lineage>
</organism>
<dbReference type="SUPFAM" id="SSF46689">
    <property type="entry name" value="Homeodomain-like"/>
    <property type="match status" value="1"/>
</dbReference>
<evidence type="ECO:0000256" key="3">
    <source>
        <dbReference type="ARBA" id="ARBA00023163"/>
    </source>
</evidence>
<evidence type="ECO:0000256" key="2">
    <source>
        <dbReference type="ARBA" id="ARBA00023125"/>
    </source>
</evidence>
<dbReference type="PANTHER" id="PTHR30055">
    <property type="entry name" value="HTH-TYPE TRANSCRIPTIONAL REGULATOR RUTR"/>
    <property type="match status" value="1"/>
</dbReference>
<evidence type="ECO:0000313" key="8">
    <source>
        <dbReference type="Proteomes" id="UP000175669"/>
    </source>
</evidence>
<evidence type="ECO:0000256" key="5">
    <source>
        <dbReference type="SAM" id="MobiDB-lite"/>
    </source>
</evidence>
<dbReference type="PRINTS" id="PR00455">
    <property type="entry name" value="HTHTETR"/>
</dbReference>
<keyword evidence="8" id="KW-1185">Reference proteome</keyword>
<accession>A0A1E8CJT8</accession>
<dbReference type="GO" id="GO:0000976">
    <property type="term" value="F:transcription cis-regulatory region binding"/>
    <property type="evidence" value="ECO:0007669"/>
    <property type="project" value="TreeGrafter"/>
</dbReference>
<dbReference type="EMBL" id="MASR01000001">
    <property type="protein sequence ID" value="OFE12689.1"/>
    <property type="molecule type" value="Genomic_DNA"/>
</dbReference>
<keyword evidence="1" id="KW-0805">Transcription regulation</keyword>
<dbReference type="Pfam" id="PF00440">
    <property type="entry name" value="TetR_N"/>
    <property type="match status" value="1"/>
</dbReference>
<gene>
    <name evidence="7" type="ORF">PHACT_05660</name>
</gene>
<reference evidence="8" key="1">
    <citation type="submission" date="2016-07" db="EMBL/GenBank/DDBJ databases">
        <authorList>
            <person name="Florea S."/>
            <person name="Webb J.S."/>
            <person name="Jaromczyk J."/>
            <person name="Schardl C.L."/>
        </authorList>
    </citation>
    <scope>NUCLEOTIDE SEQUENCE [LARGE SCALE GENOMIC DNA]</scope>
    <source>
        <strain evidence="8">KCTC 42131</strain>
    </source>
</reference>
<dbReference type="PROSITE" id="PS50977">
    <property type="entry name" value="HTH_TETR_2"/>
    <property type="match status" value="1"/>
</dbReference>
<dbReference type="Gene3D" id="1.10.357.10">
    <property type="entry name" value="Tetracycline Repressor, domain 2"/>
    <property type="match status" value="1"/>
</dbReference>
<dbReference type="InterPro" id="IPR001647">
    <property type="entry name" value="HTH_TetR"/>
</dbReference>
<feature type="DNA-binding region" description="H-T-H motif" evidence="4">
    <location>
        <begin position="67"/>
        <end position="86"/>
    </location>
</feature>